<accession>A0ABN0W0Y1</accession>
<evidence type="ECO:0000313" key="2">
    <source>
        <dbReference type="Proteomes" id="UP001501787"/>
    </source>
</evidence>
<dbReference type="SUPFAM" id="SSF82784">
    <property type="entry name" value="OsmC-like"/>
    <property type="match status" value="1"/>
</dbReference>
<dbReference type="InterPro" id="IPR036102">
    <property type="entry name" value="OsmC/Ohrsf"/>
</dbReference>
<sequence length="138" mass="15056">MTTSKVRYEGQLRTAAVHLQSDNRIITDAPTDNHGKGEAFSPTDLLATSLASCMLTIMGIKAEQMGIDIAGTSAEVTKIMAADPRRVSEVHVIVTFPQPLDDKTQTIFYNTALTCPVAKSLHPDITQNVTFRTARHDD</sequence>
<dbReference type="InterPro" id="IPR003718">
    <property type="entry name" value="OsmC/Ohr_fam"/>
</dbReference>
<dbReference type="EMBL" id="BAAAFR010000005">
    <property type="protein sequence ID" value="GAA0322238.1"/>
    <property type="molecule type" value="Genomic_DNA"/>
</dbReference>
<dbReference type="Proteomes" id="UP001501787">
    <property type="component" value="Unassembled WGS sequence"/>
</dbReference>
<dbReference type="Pfam" id="PF02566">
    <property type="entry name" value="OsmC"/>
    <property type="match status" value="1"/>
</dbReference>
<reference evidence="1 2" key="1">
    <citation type="journal article" date="2019" name="Int. J. Syst. Evol. Microbiol.">
        <title>The Global Catalogue of Microorganisms (GCM) 10K type strain sequencing project: providing services to taxonomists for standard genome sequencing and annotation.</title>
        <authorList>
            <consortium name="The Broad Institute Genomics Platform"/>
            <consortium name="The Broad Institute Genome Sequencing Center for Infectious Disease"/>
            <person name="Wu L."/>
            <person name="Ma J."/>
        </authorList>
    </citation>
    <scope>NUCLEOTIDE SEQUENCE [LARGE SCALE GENOMIC DNA]</scope>
    <source>
        <strain evidence="1 2">JCM 16343</strain>
    </source>
</reference>
<proteinExistence type="predicted"/>
<dbReference type="PANTHER" id="PTHR39624:SF2">
    <property type="entry name" value="OSMC-LIKE PROTEIN"/>
    <property type="match status" value="1"/>
</dbReference>
<dbReference type="RefSeq" id="WP_201505041.1">
    <property type="nucleotide sequence ID" value="NZ_BAAAFR010000005.1"/>
</dbReference>
<dbReference type="PANTHER" id="PTHR39624">
    <property type="entry name" value="PROTEIN INVOLVED IN RIMO-MEDIATED BETA-METHYLTHIOLATION OF RIBOSOMAL PROTEIN S12 YCAO"/>
    <property type="match status" value="1"/>
</dbReference>
<dbReference type="Gene3D" id="3.30.300.20">
    <property type="match status" value="1"/>
</dbReference>
<keyword evidence="2" id="KW-1185">Reference proteome</keyword>
<dbReference type="InterPro" id="IPR015946">
    <property type="entry name" value="KH_dom-like_a/b"/>
</dbReference>
<comment type="caution">
    <text evidence="1">The sequence shown here is derived from an EMBL/GenBank/DDBJ whole genome shotgun (WGS) entry which is preliminary data.</text>
</comment>
<protein>
    <submittedName>
        <fullName evidence="1">OsmC family protein</fullName>
    </submittedName>
</protein>
<evidence type="ECO:0000313" key="1">
    <source>
        <dbReference type="EMBL" id="GAA0322238.1"/>
    </source>
</evidence>
<name>A0ABN0W0Y1_9GAMM</name>
<gene>
    <name evidence="1" type="ORF">GCM10009129_20080</name>
</gene>
<organism evidence="1 2">
    <name type="scientific">Psychrobacter aestuarii</name>
    <dbReference type="NCBI Taxonomy" id="556327"/>
    <lineage>
        <taxon>Bacteria</taxon>
        <taxon>Pseudomonadati</taxon>
        <taxon>Pseudomonadota</taxon>
        <taxon>Gammaproteobacteria</taxon>
        <taxon>Moraxellales</taxon>
        <taxon>Moraxellaceae</taxon>
        <taxon>Psychrobacter</taxon>
    </lineage>
</organism>